<dbReference type="eggNOG" id="KOG3684">
    <property type="taxonomic scope" value="Eukaryota"/>
</dbReference>
<dbReference type="InterPro" id="IPR015449">
    <property type="entry name" value="K_chnl_Ca-activ_SK"/>
</dbReference>
<evidence type="ECO:0000313" key="11">
    <source>
        <dbReference type="EMBL" id="CAD5231722.1"/>
    </source>
</evidence>
<reference evidence="12" key="2">
    <citation type="submission" date="2020-08" db="EMBL/GenBank/DDBJ databases">
        <authorList>
            <person name="Kikuchi T."/>
        </authorList>
    </citation>
    <scope>NUCLEOTIDE SEQUENCE</scope>
    <source>
        <strain evidence="11">Ka4C1</strain>
    </source>
</reference>
<evidence type="ECO:0000256" key="8">
    <source>
        <dbReference type="SAM" id="MobiDB-lite"/>
    </source>
</evidence>
<keyword evidence="2" id="KW-0813">Transport</keyword>
<dbReference type="PANTHER" id="PTHR10153">
    <property type="entry name" value="SMALL CONDUCTANCE CALCIUM-ACTIVATED POTASSIUM CHANNEL"/>
    <property type="match status" value="1"/>
</dbReference>
<dbReference type="Proteomes" id="UP000582659">
    <property type="component" value="Unassembled WGS sequence"/>
</dbReference>
<dbReference type="EMBL" id="CAJFDI010000005">
    <property type="protein sequence ID" value="CAD5231722.1"/>
    <property type="molecule type" value="Genomic_DNA"/>
</dbReference>
<feature type="transmembrane region" description="Helical" evidence="9">
    <location>
        <begin position="293"/>
        <end position="312"/>
    </location>
</feature>
<dbReference type="Pfam" id="PF07885">
    <property type="entry name" value="Ion_trans_2"/>
    <property type="match status" value="1"/>
</dbReference>
<dbReference type="WBParaSite" id="BXY_0363100.1">
    <property type="protein sequence ID" value="BXY_0363100.1"/>
    <property type="gene ID" value="BXY_0363100"/>
</dbReference>
<evidence type="ECO:0000313" key="12">
    <source>
        <dbReference type="EMBL" id="CAG9123046.1"/>
    </source>
</evidence>
<dbReference type="GO" id="GO:0016286">
    <property type="term" value="F:small conductance calcium-activated potassium channel activity"/>
    <property type="evidence" value="ECO:0007669"/>
    <property type="project" value="InterPro"/>
</dbReference>
<evidence type="ECO:0000256" key="7">
    <source>
        <dbReference type="ARBA" id="ARBA00023303"/>
    </source>
</evidence>
<evidence type="ECO:0000313" key="14">
    <source>
        <dbReference type="Proteomes" id="UP000659654"/>
    </source>
</evidence>
<feature type="transmembrane region" description="Helical" evidence="9">
    <location>
        <begin position="332"/>
        <end position="350"/>
    </location>
</feature>
<dbReference type="Gene3D" id="1.10.287.70">
    <property type="match status" value="2"/>
</dbReference>
<keyword evidence="6 9" id="KW-0472">Membrane</keyword>
<evidence type="ECO:0000256" key="6">
    <source>
        <dbReference type="ARBA" id="ARBA00023136"/>
    </source>
</evidence>
<reference evidence="15" key="1">
    <citation type="submission" date="2016-11" db="UniProtKB">
        <authorList>
            <consortium name="WormBaseParasite"/>
        </authorList>
    </citation>
    <scope>IDENTIFICATION</scope>
</reference>
<comment type="subcellular location">
    <subcellularLocation>
        <location evidence="1">Membrane</location>
        <topology evidence="1">Multi-pass membrane protein</topology>
    </subcellularLocation>
</comment>
<dbReference type="InterPro" id="IPR036122">
    <property type="entry name" value="CaM-bd_dom_sf"/>
</dbReference>
<dbReference type="EMBL" id="CAJFCV020000005">
    <property type="protein sequence ID" value="CAG9123046.1"/>
    <property type="molecule type" value="Genomic_DNA"/>
</dbReference>
<dbReference type="Proteomes" id="UP000659654">
    <property type="component" value="Unassembled WGS sequence"/>
</dbReference>
<dbReference type="Pfam" id="PF03530">
    <property type="entry name" value="SK_channel"/>
    <property type="match status" value="1"/>
</dbReference>
<evidence type="ECO:0000256" key="3">
    <source>
        <dbReference type="ARBA" id="ARBA00022692"/>
    </source>
</evidence>
<feature type="region of interest" description="Disordered" evidence="8">
    <location>
        <begin position="512"/>
        <end position="535"/>
    </location>
</feature>
<keyword evidence="7" id="KW-0407">Ion channel</keyword>
<feature type="transmembrane region" description="Helical" evidence="9">
    <location>
        <begin position="152"/>
        <end position="175"/>
    </location>
</feature>
<dbReference type="AlphaFoldDB" id="A0A1I7RSC7"/>
<keyword evidence="5" id="KW-0406">Ion transport</keyword>
<evidence type="ECO:0000313" key="15">
    <source>
        <dbReference type="WBParaSite" id="BXY_0363100.1"/>
    </source>
</evidence>
<evidence type="ECO:0000256" key="5">
    <source>
        <dbReference type="ARBA" id="ARBA00023065"/>
    </source>
</evidence>
<dbReference type="Pfam" id="PF02888">
    <property type="entry name" value="CaMBD"/>
    <property type="match status" value="1"/>
</dbReference>
<keyword evidence="3 9" id="KW-0812">Transmembrane</keyword>
<evidence type="ECO:0000256" key="1">
    <source>
        <dbReference type="ARBA" id="ARBA00004141"/>
    </source>
</evidence>
<dbReference type="InterPro" id="IPR013099">
    <property type="entry name" value="K_chnl_dom"/>
</dbReference>
<name>A0A1I7RSC7_BURXY</name>
<accession>A0A1I7RSC7</accession>
<gene>
    <name evidence="11" type="ORF">BXYJ_LOCUS11818</name>
</gene>
<dbReference type="SUPFAM" id="SSF81324">
    <property type="entry name" value="Voltage-gated potassium channels"/>
    <property type="match status" value="1"/>
</dbReference>
<dbReference type="InterPro" id="IPR004178">
    <property type="entry name" value="CaM-bd_dom"/>
</dbReference>
<dbReference type="SUPFAM" id="SSF81327">
    <property type="entry name" value="Small-conductance potassium channel"/>
    <property type="match status" value="1"/>
</dbReference>
<dbReference type="SMART" id="SM01053">
    <property type="entry name" value="CaMBD"/>
    <property type="match status" value="1"/>
</dbReference>
<keyword evidence="14" id="KW-1185">Reference proteome</keyword>
<feature type="transmembrane region" description="Helical" evidence="9">
    <location>
        <begin position="357"/>
        <end position="377"/>
    </location>
</feature>
<evidence type="ECO:0000313" key="13">
    <source>
        <dbReference type="Proteomes" id="UP000095284"/>
    </source>
</evidence>
<evidence type="ECO:0000256" key="9">
    <source>
        <dbReference type="SAM" id="Phobius"/>
    </source>
</evidence>
<evidence type="ECO:0000256" key="4">
    <source>
        <dbReference type="ARBA" id="ARBA00022989"/>
    </source>
</evidence>
<sequence>MSVRCMMMVDNESIRFPCTDNNNNMSAAARLGMFGLAKEATKVTLYSSVPLRSFRDEEEEGEHTPLRRRRSSKQRQSKRYGIAISTKETIQERYLRRQKLCEQRLKVNDWCVYLALAGLALAVLDVEYSVVIQKSEVPRDEEGPFHSQIFSHFIRFVIISMTLALDFLIVCHHWTEVAILSADTGHQLLTMSAKRKLKLCLELAVCSLCPFPGHSHVDWPVLNQSIINNKRAHIPLNVLLTLPMFFRLYLVGRAMIFHSMIIQDAATRAIASFNRVSVDFPFVLKSIICDRPLTFVITVSLTFWACSSWIMTQCERYASGNHYNTFHYLSDYAWFEAVTFFAIGYGDLQVQTYCGRSLAILTGVVGAIFSSLITVLLSQRMLLSLAEKRVNQVIAESQLANNHKNAAAVVLQSTWRVVRWQRRVESGRNNSKKELFHLRLAQRKLLQSVIDFRKCRWKLRMRQEEEDDAITIRRAFTETEERLRSLRSRQQQVASHLQGLCSRVDRLSRQCTRSYGYNPRPKTPQINGYRETGLQ</sequence>
<keyword evidence="4 9" id="KW-1133">Transmembrane helix</keyword>
<dbReference type="GO" id="GO:0016020">
    <property type="term" value="C:membrane"/>
    <property type="evidence" value="ECO:0007669"/>
    <property type="project" value="UniProtKB-SubCell"/>
</dbReference>
<feature type="compositionally biased region" description="Basic residues" evidence="8">
    <location>
        <begin position="66"/>
        <end position="78"/>
    </location>
</feature>
<proteinExistence type="predicted"/>
<organism evidence="13 15">
    <name type="scientific">Bursaphelenchus xylophilus</name>
    <name type="common">Pinewood nematode worm</name>
    <name type="synonym">Aphelenchoides xylophilus</name>
    <dbReference type="NCBI Taxonomy" id="6326"/>
    <lineage>
        <taxon>Eukaryota</taxon>
        <taxon>Metazoa</taxon>
        <taxon>Ecdysozoa</taxon>
        <taxon>Nematoda</taxon>
        <taxon>Chromadorea</taxon>
        <taxon>Rhabditida</taxon>
        <taxon>Tylenchina</taxon>
        <taxon>Tylenchomorpha</taxon>
        <taxon>Aphelenchoidea</taxon>
        <taxon>Aphelenchoididae</taxon>
        <taxon>Bursaphelenchus</taxon>
    </lineage>
</organism>
<evidence type="ECO:0000256" key="2">
    <source>
        <dbReference type="ARBA" id="ARBA00022448"/>
    </source>
</evidence>
<dbReference type="GO" id="GO:0005516">
    <property type="term" value="F:calmodulin binding"/>
    <property type="evidence" value="ECO:0007669"/>
    <property type="project" value="InterPro"/>
</dbReference>
<dbReference type="Proteomes" id="UP000095284">
    <property type="component" value="Unplaced"/>
</dbReference>
<evidence type="ECO:0000259" key="10">
    <source>
        <dbReference type="SMART" id="SM01053"/>
    </source>
</evidence>
<dbReference type="SMR" id="A0A1I7RSC7"/>
<protein>
    <submittedName>
        <fullName evidence="11">(pine wood nematode) hypothetical protein</fullName>
    </submittedName>
    <submittedName>
        <fullName evidence="15">CaMBD domain-containing protein</fullName>
    </submittedName>
</protein>
<feature type="domain" description="Calmodulin-binding" evidence="10">
    <location>
        <begin position="396"/>
        <end position="475"/>
    </location>
</feature>
<feature type="transmembrane region" description="Helical" evidence="9">
    <location>
        <begin position="110"/>
        <end position="132"/>
    </location>
</feature>
<feature type="transmembrane region" description="Helical" evidence="9">
    <location>
        <begin position="233"/>
        <end position="250"/>
    </location>
</feature>
<dbReference type="OrthoDB" id="73653at2759"/>
<feature type="region of interest" description="Disordered" evidence="8">
    <location>
        <begin position="56"/>
        <end position="78"/>
    </location>
</feature>